<reference evidence="3" key="1">
    <citation type="journal article" date="2021" name="Mol. Plant Microbe Interact.">
        <title>Complete Genome Sequence of the Plant-Pathogenic Fungus Colletotrichum lupini.</title>
        <authorList>
            <person name="Baroncelli R."/>
            <person name="Pensec F."/>
            <person name="Da Lio D."/>
            <person name="Boufleur T."/>
            <person name="Vicente I."/>
            <person name="Sarrocco S."/>
            <person name="Picot A."/>
            <person name="Baraldi E."/>
            <person name="Sukno S."/>
            <person name="Thon M."/>
            <person name="Le Floch G."/>
        </authorList>
    </citation>
    <scope>NUCLEOTIDE SEQUENCE</scope>
    <source>
        <strain evidence="3">IMI 504893</strain>
    </source>
</reference>
<dbReference type="Pfam" id="PF06985">
    <property type="entry name" value="HET"/>
    <property type="match status" value="1"/>
</dbReference>
<dbReference type="InterPro" id="IPR052895">
    <property type="entry name" value="HetReg/Transcr_Mod"/>
</dbReference>
<sequence>MKFTAALSLALATFVAAMPAEDLSKRQAIKKGGSTLVFKEQGGVPGNECLTFRNNGEIVNAACVNTAADRQITPSTQGGNNVLLVQRSFTAGFRPDLVNKQACVGFNGTAFRAEDCASKNVEFVAQSGNQLVASGGACLNGHDNKAQVTVSAQGQGCAEFTTTSVKATAPQLIYTMSSLCVFHGGYYQVVGLQIAESDVSRLCTYPRHCTWPSTIACLLHRSYLHVISMSAADMSRWHETNCDLPRVEVEDGIPVCRACHRTAQAVEPTADDVTAGSIPAIPPNQATGMMNLWWPHSVPYRLPPDVVNSHFNKSDKSQEVSEVAESLCIQRRPTGKNAEEKHTIPALHPSPIYPKTIRSEEFRLINFPAAETCDGLVHLDLEVHAFDNCPEYEAVSYTWAGEDDDGALKHPVYEMLRFVRPKRGLRMLWVDAICINQANVAERNGQVANMARIYSECVRCVVYLGPDIAIRPDEDYPRRRRLHELEMGLTVPKFPTHSTVPQPMLRLKAILGRKYFSRVWVVQELLLSHNVVIRIGDVDFWIDPIGASYFSMKASSWKWEKTYAPWAQHLTQGQPMSKDLTELLLLTSKSHSTDPRDRVFGVFGILPKSGDHSTRRYAGTPLLSENGLKADYSLSANQVFIGTFAYSLLVLKKLEVLYQACGLTGRARDYPSWAPDWRCKDWNAIFSPPRTVGRLKHICEIISRESPTYQVKSTASESLGSGIDWIEANKSWHQGAFVNSATGALNVNLTQFFTFKTRPIRIARMQAYHIFVMQPEGANAAYILSEFRLDKLMGLGNEKMFVLNASETDKIFLVLQPIGNSKTDFALVASCPYAFIGQPGHLDSSEKRHGPSSSGWNLLKVLQSSLFDSLRRLQEICLENIVDSHDHGGEVRRRLLPHARFYRDLVPLYLRLVADDQPGVTRSETTAEFYLRWLTDRYVPRVEGESVIFKFSMREWIRSHEVTGNAPDSRTQQAVDWYLSTVRLEWNGSKVVPENYQNPWEFRVAGQGWKPALMTQWDLERHHNRYSKSLLAEWVEVRCPISNFEDWISINRKSSLYHLLSAIHRASRETGEGLSDLISRKPKESDRYVGCISRSEDMELWNELGIYDSTYMVSIS</sequence>
<dbReference type="GeneID" id="73350172"/>
<dbReference type="EMBL" id="CP019481">
    <property type="protein sequence ID" value="UQC90708.1"/>
    <property type="molecule type" value="Genomic_DNA"/>
</dbReference>
<protein>
    <recommendedName>
        <fullName evidence="2">Heterokaryon incompatibility domain-containing protein</fullName>
    </recommendedName>
</protein>
<dbReference type="AlphaFoldDB" id="A0A9Q8T881"/>
<dbReference type="PANTHER" id="PTHR24148:SF81">
    <property type="entry name" value="HETEROKARYON INCOMPATIBILITY DOMAIN-CONTAINING PROTEIN"/>
    <property type="match status" value="1"/>
</dbReference>
<accession>A0A9Q8T881</accession>
<dbReference type="Proteomes" id="UP000830671">
    <property type="component" value="Chromosome 9"/>
</dbReference>
<feature type="chain" id="PRO_5040324406" description="Heterokaryon incompatibility domain-containing protein" evidence="1">
    <location>
        <begin position="18"/>
        <end position="1116"/>
    </location>
</feature>
<proteinExistence type="predicted"/>
<evidence type="ECO:0000313" key="4">
    <source>
        <dbReference type="Proteomes" id="UP000830671"/>
    </source>
</evidence>
<keyword evidence="1" id="KW-0732">Signal</keyword>
<feature type="signal peptide" evidence="1">
    <location>
        <begin position="1"/>
        <end position="17"/>
    </location>
</feature>
<dbReference type="PANTHER" id="PTHR24148">
    <property type="entry name" value="ANKYRIN REPEAT DOMAIN-CONTAINING PROTEIN 39 HOMOLOG-RELATED"/>
    <property type="match status" value="1"/>
</dbReference>
<dbReference type="RefSeq" id="XP_049152309.1">
    <property type="nucleotide sequence ID" value="XM_049295162.1"/>
</dbReference>
<evidence type="ECO:0000313" key="3">
    <source>
        <dbReference type="EMBL" id="UQC90708.1"/>
    </source>
</evidence>
<evidence type="ECO:0000256" key="1">
    <source>
        <dbReference type="SAM" id="SignalP"/>
    </source>
</evidence>
<evidence type="ECO:0000259" key="2">
    <source>
        <dbReference type="Pfam" id="PF06985"/>
    </source>
</evidence>
<keyword evidence="4" id="KW-1185">Reference proteome</keyword>
<dbReference type="KEGG" id="clup:CLUP02_16238"/>
<organism evidence="3 4">
    <name type="scientific">Colletotrichum lupini</name>
    <dbReference type="NCBI Taxonomy" id="145971"/>
    <lineage>
        <taxon>Eukaryota</taxon>
        <taxon>Fungi</taxon>
        <taxon>Dikarya</taxon>
        <taxon>Ascomycota</taxon>
        <taxon>Pezizomycotina</taxon>
        <taxon>Sordariomycetes</taxon>
        <taxon>Hypocreomycetidae</taxon>
        <taxon>Glomerellales</taxon>
        <taxon>Glomerellaceae</taxon>
        <taxon>Colletotrichum</taxon>
        <taxon>Colletotrichum acutatum species complex</taxon>
    </lineage>
</organism>
<dbReference type="InterPro" id="IPR010730">
    <property type="entry name" value="HET"/>
</dbReference>
<feature type="domain" description="Heterokaryon incompatibility" evidence="2">
    <location>
        <begin position="392"/>
        <end position="524"/>
    </location>
</feature>
<gene>
    <name evidence="3" type="ORF">CLUP02_16238</name>
</gene>
<name>A0A9Q8T881_9PEZI</name>